<dbReference type="RefSeq" id="WP_317936675.1">
    <property type="nucleotide sequence ID" value="NZ_JAUBDH010000010.1"/>
</dbReference>
<proteinExistence type="inferred from homology"/>
<comment type="caution">
    <text evidence="9">The sequence shown here is derived from an EMBL/GenBank/DDBJ whole genome shotgun (WGS) entry which is preliminary data.</text>
</comment>
<dbReference type="InterPro" id="IPR004761">
    <property type="entry name" value="Spore_GerAB"/>
</dbReference>
<dbReference type="Pfam" id="PF03845">
    <property type="entry name" value="Spore_permease"/>
    <property type="match status" value="1"/>
</dbReference>
<keyword evidence="3" id="KW-0813">Transport</keyword>
<feature type="transmembrane region" description="Helical" evidence="8">
    <location>
        <begin position="177"/>
        <end position="200"/>
    </location>
</feature>
<evidence type="ECO:0000313" key="10">
    <source>
        <dbReference type="Proteomes" id="UP001280629"/>
    </source>
</evidence>
<protein>
    <submittedName>
        <fullName evidence="9">GerAB/ArcD/ProY family transporter</fullName>
    </submittedName>
</protein>
<evidence type="ECO:0000313" key="9">
    <source>
        <dbReference type="EMBL" id="MDW0111080.1"/>
    </source>
</evidence>
<accession>A0ABU4G281</accession>
<evidence type="ECO:0000256" key="5">
    <source>
        <dbReference type="ARBA" id="ARBA00022692"/>
    </source>
</evidence>
<keyword evidence="5 8" id="KW-0812">Transmembrane</keyword>
<name>A0ABU4G281_9BACL</name>
<comment type="similarity">
    <text evidence="2">Belongs to the amino acid-polyamine-organocation (APC) superfamily. Spore germination protein (SGP) (TC 2.A.3.9) family.</text>
</comment>
<keyword evidence="6 8" id="KW-1133">Transmembrane helix</keyword>
<feature type="transmembrane region" description="Helical" evidence="8">
    <location>
        <begin position="339"/>
        <end position="358"/>
    </location>
</feature>
<evidence type="ECO:0000256" key="4">
    <source>
        <dbReference type="ARBA" id="ARBA00022544"/>
    </source>
</evidence>
<evidence type="ECO:0000256" key="6">
    <source>
        <dbReference type="ARBA" id="ARBA00022989"/>
    </source>
</evidence>
<reference evidence="9 10" key="1">
    <citation type="submission" date="2023-06" db="EMBL/GenBank/DDBJ databases">
        <title>Sporosarcina sp. nov., isolated from Korean traditional fermented seafood 'Jeotgal'.</title>
        <authorList>
            <person name="Yang A.-I."/>
            <person name="Shin N.-R."/>
        </authorList>
    </citation>
    <scope>NUCLEOTIDE SEQUENCE [LARGE SCALE GENOMIC DNA]</scope>
    <source>
        <strain evidence="9 10">KCTC3840</strain>
    </source>
</reference>
<evidence type="ECO:0000256" key="2">
    <source>
        <dbReference type="ARBA" id="ARBA00007998"/>
    </source>
</evidence>
<keyword evidence="7 8" id="KW-0472">Membrane</keyword>
<feature type="transmembrane region" description="Helical" evidence="8">
    <location>
        <begin position="79"/>
        <end position="103"/>
    </location>
</feature>
<sequence length="364" mass="41830">MSRFVYYLILTNMLAIIMSPIPRLLLLRAGDGALSGMIVGIIGGALFTYVTVSFFLKYPGQDLIELLTKYTSSWIQIPVTLYFAFMWFIAGTITLIMTVFLLITFLTPVMSIYIISLSILITIFFGVLLKTKSILFTLEILCVLMIPVTVLMFFKMFTSHELDFDQVRLAVMHIKSIPDFTAFNASTFTFMGSANLIIFNKYFKEKQNISKWSIICITLASIFMLINSYLVPIGFTGFDEIDQLMFPWTSSADSVRMKFGFIERVVFIFMFLFVTISFISIIIHWHVAYKLLSSIFRLKSLQIKQQNFTPLLISFIFCAVGLWLTVSFTQYQLYEYSKYYYNILPIFAGVLFLTMLAIRKGATS</sequence>
<keyword evidence="10" id="KW-1185">Reference proteome</keyword>
<evidence type="ECO:0000256" key="7">
    <source>
        <dbReference type="ARBA" id="ARBA00023136"/>
    </source>
</evidence>
<feature type="transmembrane region" description="Helical" evidence="8">
    <location>
        <begin position="37"/>
        <end position="58"/>
    </location>
</feature>
<evidence type="ECO:0000256" key="8">
    <source>
        <dbReference type="SAM" id="Phobius"/>
    </source>
</evidence>
<feature type="transmembrane region" description="Helical" evidence="8">
    <location>
        <begin position="5"/>
        <end position="25"/>
    </location>
</feature>
<evidence type="ECO:0000256" key="1">
    <source>
        <dbReference type="ARBA" id="ARBA00004141"/>
    </source>
</evidence>
<dbReference type="PANTHER" id="PTHR34975:SF2">
    <property type="entry name" value="SPORE GERMINATION PROTEIN A2"/>
    <property type="match status" value="1"/>
</dbReference>
<dbReference type="Proteomes" id="UP001280629">
    <property type="component" value="Unassembled WGS sequence"/>
</dbReference>
<organism evidence="9 10">
    <name type="scientific">Sporosarcina aquimarina</name>
    <dbReference type="NCBI Taxonomy" id="114975"/>
    <lineage>
        <taxon>Bacteria</taxon>
        <taxon>Bacillati</taxon>
        <taxon>Bacillota</taxon>
        <taxon>Bacilli</taxon>
        <taxon>Bacillales</taxon>
        <taxon>Caryophanaceae</taxon>
        <taxon>Sporosarcina</taxon>
    </lineage>
</organism>
<feature type="transmembrane region" description="Helical" evidence="8">
    <location>
        <begin position="212"/>
        <end position="235"/>
    </location>
</feature>
<feature type="transmembrane region" description="Helical" evidence="8">
    <location>
        <begin position="308"/>
        <end position="333"/>
    </location>
</feature>
<feature type="transmembrane region" description="Helical" evidence="8">
    <location>
        <begin position="136"/>
        <end position="157"/>
    </location>
</feature>
<feature type="transmembrane region" description="Helical" evidence="8">
    <location>
        <begin position="109"/>
        <end position="129"/>
    </location>
</feature>
<dbReference type="EMBL" id="JAUBDH010000010">
    <property type="protein sequence ID" value="MDW0111080.1"/>
    <property type="molecule type" value="Genomic_DNA"/>
</dbReference>
<keyword evidence="4" id="KW-0309">Germination</keyword>
<dbReference type="PANTHER" id="PTHR34975">
    <property type="entry name" value="SPORE GERMINATION PROTEIN A2"/>
    <property type="match status" value="1"/>
</dbReference>
<gene>
    <name evidence="9" type="ORF">QT716_13725</name>
</gene>
<evidence type="ECO:0000256" key="3">
    <source>
        <dbReference type="ARBA" id="ARBA00022448"/>
    </source>
</evidence>
<feature type="transmembrane region" description="Helical" evidence="8">
    <location>
        <begin position="265"/>
        <end position="287"/>
    </location>
</feature>
<comment type="subcellular location">
    <subcellularLocation>
        <location evidence="1">Membrane</location>
        <topology evidence="1">Multi-pass membrane protein</topology>
    </subcellularLocation>
</comment>